<dbReference type="EMBL" id="MCFA01000121">
    <property type="protein sequence ID" value="ORY05905.1"/>
    <property type="molecule type" value="Genomic_DNA"/>
</dbReference>
<evidence type="ECO:0000313" key="1">
    <source>
        <dbReference type="EMBL" id="ORY05905.1"/>
    </source>
</evidence>
<sequence length="232" mass="26257">MAAHRRHEIKDRYIHQVGPMRELLTITASTQLGIFNAVTKTVNHDTLVESLSQYRGHGFTGYDFIDIISPQGSRDQPTTVFYARLSLSAGDKLITHFNDPQSDLRVMILPYEVGGCGINLQKAFLNVIVGTAVKNQGIETQADQEHAVEVLKLYARNSICTYREHRKGNRFVMELATRPHDPDIRQLLVDVLNNYQNEVRDAYEKYSQMVLKLKKIPPPVVKEGADADKNHG</sequence>
<reference evidence="1 2" key="1">
    <citation type="submission" date="2016-07" db="EMBL/GenBank/DDBJ databases">
        <title>Pervasive Adenine N6-methylation of Active Genes in Fungi.</title>
        <authorList>
            <consortium name="DOE Joint Genome Institute"/>
            <person name="Mondo S.J."/>
            <person name="Dannebaum R.O."/>
            <person name="Kuo R.C."/>
            <person name="Labutti K."/>
            <person name="Haridas S."/>
            <person name="Kuo A."/>
            <person name="Salamov A."/>
            <person name="Ahrendt S.R."/>
            <person name="Lipzen A."/>
            <person name="Sullivan W."/>
            <person name="Andreopoulos W.B."/>
            <person name="Clum A."/>
            <person name="Lindquist E."/>
            <person name="Daum C."/>
            <person name="Ramamoorthy G.K."/>
            <person name="Gryganskyi A."/>
            <person name="Culley D."/>
            <person name="Magnuson J.K."/>
            <person name="James T.Y."/>
            <person name="O'Malley M.A."/>
            <person name="Stajich J.E."/>
            <person name="Spatafora J.W."/>
            <person name="Visel A."/>
            <person name="Grigoriev I.V."/>
        </authorList>
    </citation>
    <scope>NUCLEOTIDE SEQUENCE [LARGE SCALE GENOMIC DNA]</scope>
    <source>
        <strain evidence="1 2">CBS 115471</strain>
    </source>
</reference>
<dbReference type="Gene3D" id="3.40.50.300">
    <property type="entry name" value="P-loop containing nucleotide triphosphate hydrolases"/>
    <property type="match status" value="1"/>
</dbReference>
<keyword evidence="2" id="KW-1185">Reference proteome</keyword>
<proteinExistence type="predicted"/>
<protein>
    <submittedName>
        <fullName evidence="1">Uncharacterized protein</fullName>
    </submittedName>
</protein>
<name>A0A1Y1Z7W6_9PLEO</name>
<dbReference type="Proteomes" id="UP000193144">
    <property type="component" value="Unassembled WGS sequence"/>
</dbReference>
<organism evidence="1 2">
    <name type="scientific">Clohesyomyces aquaticus</name>
    <dbReference type="NCBI Taxonomy" id="1231657"/>
    <lineage>
        <taxon>Eukaryota</taxon>
        <taxon>Fungi</taxon>
        <taxon>Dikarya</taxon>
        <taxon>Ascomycota</taxon>
        <taxon>Pezizomycotina</taxon>
        <taxon>Dothideomycetes</taxon>
        <taxon>Pleosporomycetidae</taxon>
        <taxon>Pleosporales</taxon>
        <taxon>Lindgomycetaceae</taxon>
        <taxon>Clohesyomyces</taxon>
    </lineage>
</organism>
<gene>
    <name evidence="1" type="ORF">BCR34DRAFT_590752</name>
</gene>
<evidence type="ECO:0000313" key="2">
    <source>
        <dbReference type="Proteomes" id="UP000193144"/>
    </source>
</evidence>
<dbReference type="STRING" id="1231657.A0A1Y1Z7W6"/>
<accession>A0A1Y1Z7W6</accession>
<dbReference type="OrthoDB" id="3801254at2759"/>
<comment type="caution">
    <text evidence="1">The sequence shown here is derived from an EMBL/GenBank/DDBJ whole genome shotgun (WGS) entry which is preliminary data.</text>
</comment>
<dbReference type="AlphaFoldDB" id="A0A1Y1Z7W6"/>
<dbReference type="InterPro" id="IPR027417">
    <property type="entry name" value="P-loop_NTPase"/>
</dbReference>